<keyword evidence="2 3" id="KW-0040">ANK repeat</keyword>
<evidence type="ECO:0000256" key="1">
    <source>
        <dbReference type="ARBA" id="ARBA00022737"/>
    </source>
</evidence>
<reference evidence="5" key="1">
    <citation type="submission" date="2013-10" db="EMBL/GenBank/DDBJ databases">
        <title>Genomic analysis of the causative agents of coccidiosis in chickens.</title>
        <authorList>
            <person name="Reid A.J."/>
            <person name="Blake D."/>
            <person name="Billington K."/>
            <person name="Browne H."/>
            <person name="Dunn M."/>
            <person name="Hung S."/>
            <person name="Kawahara F."/>
            <person name="Miranda-Saavedra D."/>
            <person name="Mourier T."/>
            <person name="Nagra H."/>
            <person name="Otto T.D."/>
            <person name="Rawlings N."/>
            <person name="Sanchez A."/>
            <person name="Sanders M."/>
            <person name="Subramaniam C."/>
            <person name="Tay Y."/>
            <person name="Dear P."/>
            <person name="Doerig C."/>
            <person name="Gruber A."/>
            <person name="Parkinson J."/>
            <person name="Shirley M."/>
            <person name="Wan K.L."/>
            <person name="Berriman M."/>
            <person name="Tomley F."/>
            <person name="Pain A."/>
        </authorList>
    </citation>
    <scope>NUCLEOTIDE SEQUENCE</scope>
    <source>
        <strain evidence="5">Houghton</strain>
    </source>
</reference>
<feature type="compositionally biased region" description="Basic and acidic residues" evidence="4">
    <location>
        <begin position="205"/>
        <end position="223"/>
    </location>
</feature>
<organism evidence="5 6">
    <name type="scientific">Eimeria acervulina</name>
    <name type="common">Coccidian parasite</name>
    <dbReference type="NCBI Taxonomy" id="5801"/>
    <lineage>
        <taxon>Eukaryota</taxon>
        <taxon>Sar</taxon>
        <taxon>Alveolata</taxon>
        <taxon>Apicomplexa</taxon>
        <taxon>Conoidasida</taxon>
        <taxon>Coccidia</taxon>
        <taxon>Eucoccidiorida</taxon>
        <taxon>Eimeriorina</taxon>
        <taxon>Eimeriidae</taxon>
        <taxon>Eimeria</taxon>
    </lineage>
</organism>
<sequence>MAEVSLGMFYFVCHKKAVEFSAETNGCSAPAAFRAAWHGHKGLCSDVAKAKYVDLALHLGLIPPREVKGSAAKAGGARLGPVFSRPTLSGDGGYNTSSKGDSFCCMVAEGKFNAVREALMEDPSLVHATGEGGMTGLHFAADRGHADIARMLLECGAKVNLQDECGETPLHVALAAEQQELISILIEAGADTSLKNSEGNSCADLLKEEEHRLKDRGQEDSAK</sequence>
<dbReference type="GO" id="GO:0085020">
    <property type="term" value="P:protein K6-linked ubiquitination"/>
    <property type="evidence" value="ECO:0007669"/>
    <property type="project" value="TreeGrafter"/>
</dbReference>
<evidence type="ECO:0000313" key="5">
    <source>
        <dbReference type="EMBL" id="CDI83017.1"/>
    </source>
</evidence>
<dbReference type="PANTHER" id="PTHR24171">
    <property type="entry name" value="ANKYRIN REPEAT DOMAIN-CONTAINING PROTEIN 39-RELATED"/>
    <property type="match status" value="1"/>
</dbReference>
<dbReference type="OrthoDB" id="346910at2759"/>
<dbReference type="SMART" id="SM00248">
    <property type="entry name" value="ANK"/>
    <property type="match status" value="2"/>
</dbReference>
<keyword evidence="6" id="KW-1185">Reference proteome</keyword>
<dbReference type="Proteomes" id="UP000018050">
    <property type="component" value="Unassembled WGS sequence"/>
</dbReference>
<dbReference type="RefSeq" id="XP_013247778.1">
    <property type="nucleotide sequence ID" value="XM_013392324.1"/>
</dbReference>
<protein>
    <submittedName>
        <fullName evidence="5">Acyl-CoA-binding protein, putative</fullName>
    </submittedName>
</protein>
<dbReference type="InterPro" id="IPR002110">
    <property type="entry name" value="Ankyrin_rpt"/>
</dbReference>
<dbReference type="Gene3D" id="1.25.40.20">
    <property type="entry name" value="Ankyrin repeat-containing domain"/>
    <property type="match status" value="1"/>
</dbReference>
<feature type="repeat" description="ANK" evidence="3">
    <location>
        <begin position="165"/>
        <end position="197"/>
    </location>
</feature>
<dbReference type="SUPFAM" id="SSF48403">
    <property type="entry name" value="Ankyrin repeat"/>
    <property type="match status" value="1"/>
</dbReference>
<dbReference type="GO" id="GO:0004842">
    <property type="term" value="F:ubiquitin-protein transferase activity"/>
    <property type="evidence" value="ECO:0007669"/>
    <property type="project" value="TreeGrafter"/>
</dbReference>
<dbReference type="PROSITE" id="PS50297">
    <property type="entry name" value="ANK_REP_REGION"/>
    <property type="match status" value="2"/>
</dbReference>
<dbReference type="GeneID" id="25271294"/>
<name>U6GU07_EIMAC</name>
<dbReference type="InterPro" id="IPR036770">
    <property type="entry name" value="Ankyrin_rpt-contain_sf"/>
</dbReference>
<reference evidence="5" key="2">
    <citation type="submission" date="2013-10" db="EMBL/GenBank/DDBJ databases">
        <authorList>
            <person name="Aslett M."/>
        </authorList>
    </citation>
    <scope>NUCLEOTIDE SEQUENCE</scope>
    <source>
        <strain evidence="5">Houghton</strain>
    </source>
</reference>
<dbReference type="PRINTS" id="PR01415">
    <property type="entry name" value="ANKYRIN"/>
</dbReference>
<dbReference type="PANTHER" id="PTHR24171:SF8">
    <property type="entry name" value="BRCA1-ASSOCIATED RING DOMAIN PROTEIN 1"/>
    <property type="match status" value="1"/>
</dbReference>
<gene>
    <name evidence="5" type="ORF">EAH_00032240</name>
</gene>
<dbReference type="Pfam" id="PF12796">
    <property type="entry name" value="Ank_2"/>
    <property type="match status" value="1"/>
</dbReference>
<accession>U6GU07</accession>
<evidence type="ECO:0000256" key="3">
    <source>
        <dbReference type="PROSITE-ProRule" id="PRU00023"/>
    </source>
</evidence>
<keyword evidence="1" id="KW-0677">Repeat</keyword>
<feature type="repeat" description="ANK" evidence="3">
    <location>
        <begin position="132"/>
        <end position="164"/>
    </location>
</feature>
<evidence type="ECO:0000256" key="2">
    <source>
        <dbReference type="ARBA" id="ARBA00023043"/>
    </source>
</evidence>
<dbReference type="VEuPathDB" id="ToxoDB:EAH_00032240"/>
<proteinExistence type="predicted"/>
<evidence type="ECO:0000256" key="4">
    <source>
        <dbReference type="SAM" id="MobiDB-lite"/>
    </source>
</evidence>
<dbReference type="PROSITE" id="PS50088">
    <property type="entry name" value="ANK_REPEAT"/>
    <property type="match status" value="2"/>
</dbReference>
<evidence type="ECO:0000313" key="6">
    <source>
        <dbReference type="Proteomes" id="UP000018050"/>
    </source>
</evidence>
<feature type="region of interest" description="Disordered" evidence="4">
    <location>
        <begin position="196"/>
        <end position="223"/>
    </location>
</feature>
<dbReference type="EMBL" id="HG673042">
    <property type="protein sequence ID" value="CDI83017.1"/>
    <property type="molecule type" value="Genomic_DNA"/>
</dbReference>
<dbReference type="AlphaFoldDB" id="U6GU07"/>